<dbReference type="Pfam" id="PF13489">
    <property type="entry name" value="Methyltransf_23"/>
    <property type="match status" value="1"/>
</dbReference>
<evidence type="ECO:0000313" key="3">
    <source>
        <dbReference type="EMBL" id="KAJ9134150.1"/>
    </source>
</evidence>
<dbReference type="InterPro" id="IPR029063">
    <property type="entry name" value="SAM-dependent_MTases_sf"/>
</dbReference>
<dbReference type="SUPFAM" id="SSF53335">
    <property type="entry name" value="S-adenosyl-L-methionine-dependent methyltransferases"/>
    <property type="match status" value="1"/>
</dbReference>
<reference evidence="3" key="1">
    <citation type="submission" date="2022-07" db="EMBL/GenBank/DDBJ databases">
        <title>Fungi with potential for degradation of polypropylene.</title>
        <authorList>
            <person name="Gostincar C."/>
        </authorList>
    </citation>
    <scope>NUCLEOTIDE SEQUENCE</scope>
    <source>
        <strain evidence="3">EXF-13308</strain>
    </source>
</reference>
<keyword evidence="3" id="KW-0489">Methyltransferase</keyword>
<comment type="similarity">
    <text evidence="1">Belongs to the methyltransferase superfamily. LaeA methyltransferase family.</text>
</comment>
<proteinExistence type="inferred from homology"/>
<dbReference type="GO" id="GO:0032259">
    <property type="term" value="P:methylation"/>
    <property type="evidence" value="ECO:0007669"/>
    <property type="project" value="UniProtKB-KW"/>
</dbReference>
<gene>
    <name evidence="3" type="ORF">NKR23_g10324</name>
</gene>
<organism evidence="3 4">
    <name type="scientific">Pleurostoma richardsiae</name>
    <dbReference type="NCBI Taxonomy" id="41990"/>
    <lineage>
        <taxon>Eukaryota</taxon>
        <taxon>Fungi</taxon>
        <taxon>Dikarya</taxon>
        <taxon>Ascomycota</taxon>
        <taxon>Pezizomycotina</taxon>
        <taxon>Sordariomycetes</taxon>
        <taxon>Sordariomycetidae</taxon>
        <taxon>Calosphaeriales</taxon>
        <taxon>Pleurostomataceae</taxon>
        <taxon>Pleurostoma</taxon>
    </lineage>
</organism>
<evidence type="ECO:0000313" key="4">
    <source>
        <dbReference type="Proteomes" id="UP001174694"/>
    </source>
</evidence>
<dbReference type="CDD" id="cd02440">
    <property type="entry name" value="AdoMet_MTases"/>
    <property type="match status" value="1"/>
</dbReference>
<accession>A0AA38R355</accession>
<dbReference type="Proteomes" id="UP001174694">
    <property type="component" value="Unassembled WGS sequence"/>
</dbReference>
<keyword evidence="3" id="KW-0808">Transferase</keyword>
<dbReference type="Gene3D" id="3.40.50.150">
    <property type="entry name" value="Vaccinia Virus protein VP39"/>
    <property type="match status" value="1"/>
</dbReference>
<dbReference type="PANTHER" id="PTHR43591">
    <property type="entry name" value="METHYLTRANSFERASE"/>
    <property type="match status" value="1"/>
</dbReference>
<feature type="region of interest" description="Disordered" evidence="2">
    <location>
        <begin position="1"/>
        <end position="25"/>
    </location>
</feature>
<evidence type="ECO:0000256" key="2">
    <source>
        <dbReference type="SAM" id="MobiDB-lite"/>
    </source>
</evidence>
<comment type="caution">
    <text evidence="3">The sequence shown here is derived from an EMBL/GenBank/DDBJ whole genome shotgun (WGS) entry which is preliminary data.</text>
</comment>
<name>A0AA38R355_9PEZI</name>
<dbReference type="AlphaFoldDB" id="A0AA38R355"/>
<keyword evidence="4" id="KW-1185">Reference proteome</keyword>
<dbReference type="GO" id="GO:0008168">
    <property type="term" value="F:methyltransferase activity"/>
    <property type="evidence" value="ECO:0007669"/>
    <property type="project" value="UniProtKB-KW"/>
</dbReference>
<dbReference type="EMBL" id="JANBVO010000045">
    <property type="protein sequence ID" value="KAJ9134150.1"/>
    <property type="molecule type" value="Genomic_DNA"/>
</dbReference>
<sequence length="356" mass="39854">MAENTAANAGSLGAEPTGTGPSTVLPAEHWTQAAANVHDDDGDTDSTYSVGDNLSSTASLSSSILRYREINGRTYHAERGGAQYWASNDEQQNESMDINHHLLLLSLGNKLHLAPLKKDIAKALDIGTGTGMWAIDFADESPGTEVIGTDISPIQPNWVPPNVKFEIEDCTQEWTFKDDSVDYVHLRYLYGSIPDWDALFREAYRVCKPGGWVESYEASARMECDDGTVGDKSAINEWGKFFIEGGRKLGRTFTIIDDDLQEKGIRTAGFTDIQKWDFKAPIGAWPKDPKLKEVGQYAQLALEQDYEGYVLFMANLVAGWTRQEVTVYCAQLRREIRSTKNHPFYRQRVVWARKPE</sequence>
<dbReference type="PANTHER" id="PTHR43591:SF10">
    <property type="entry name" value="ABC TRANSMEMBRANE TYPE-1 DOMAIN-CONTAINING PROTEIN-RELATED"/>
    <property type="match status" value="1"/>
</dbReference>
<evidence type="ECO:0000256" key="1">
    <source>
        <dbReference type="ARBA" id="ARBA00038158"/>
    </source>
</evidence>
<protein>
    <submittedName>
        <fullName evidence="3">Methyltransferase</fullName>
    </submittedName>
</protein>